<reference evidence="1" key="1">
    <citation type="journal article" date="2014" name="Int. J. Syst. Evol. Microbiol.">
        <title>Complete genome sequence of Corynebacterium casei LMG S-19264T (=DSM 44701T), isolated from a smear-ripened cheese.</title>
        <authorList>
            <consortium name="US DOE Joint Genome Institute (JGI-PGF)"/>
            <person name="Walter F."/>
            <person name="Albersmeier A."/>
            <person name="Kalinowski J."/>
            <person name="Ruckert C."/>
        </authorList>
    </citation>
    <scope>NUCLEOTIDE SEQUENCE</scope>
    <source>
        <strain evidence="1">KCTC 12113</strain>
    </source>
</reference>
<gene>
    <name evidence="1" type="ORF">GCM10007383_32130</name>
</gene>
<dbReference type="RefSeq" id="WP_026814395.1">
    <property type="nucleotide sequence ID" value="NZ_BMWP01000027.1"/>
</dbReference>
<keyword evidence="2" id="KW-1185">Reference proteome</keyword>
<accession>A0A918J3Y2</accession>
<evidence type="ECO:0000313" key="2">
    <source>
        <dbReference type="Proteomes" id="UP000634668"/>
    </source>
</evidence>
<reference evidence="1" key="2">
    <citation type="submission" date="2020-09" db="EMBL/GenBank/DDBJ databases">
        <authorList>
            <person name="Sun Q."/>
            <person name="Kim S."/>
        </authorList>
    </citation>
    <scope>NUCLEOTIDE SEQUENCE</scope>
    <source>
        <strain evidence="1">KCTC 12113</strain>
    </source>
</reference>
<dbReference type="SUPFAM" id="SSF160574">
    <property type="entry name" value="BT0923-like"/>
    <property type="match status" value="1"/>
</dbReference>
<dbReference type="Gene3D" id="3.10.450.360">
    <property type="match status" value="1"/>
</dbReference>
<organism evidence="1 2">
    <name type="scientific">Arenibacter certesii</name>
    <dbReference type="NCBI Taxonomy" id="228955"/>
    <lineage>
        <taxon>Bacteria</taxon>
        <taxon>Pseudomonadati</taxon>
        <taxon>Bacteroidota</taxon>
        <taxon>Flavobacteriia</taxon>
        <taxon>Flavobacteriales</taxon>
        <taxon>Flavobacteriaceae</taxon>
        <taxon>Arenibacter</taxon>
    </lineage>
</organism>
<dbReference type="Proteomes" id="UP000634668">
    <property type="component" value="Unassembled WGS sequence"/>
</dbReference>
<proteinExistence type="predicted"/>
<evidence type="ECO:0000313" key="1">
    <source>
        <dbReference type="EMBL" id="GGW45352.1"/>
    </source>
</evidence>
<name>A0A918J3Y2_9FLAO</name>
<dbReference type="EMBL" id="BMWP01000027">
    <property type="protein sequence ID" value="GGW45352.1"/>
    <property type="molecule type" value="Genomic_DNA"/>
</dbReference>
<comment type="caution">
    <text evidence="1">The sequence shown here is derived from an EMBL/GenBank/DDBJ whole genome shotgun (WGS) entry which is preliminary data.</text>
</comment>
<sequence>MKKLLIGLSLLGLTNLLYPHNANEVIVELLLEENYITPRNSAYFLIAQENSPSGLVKSLQNSAAEFDPKKYEWADPQATFYEITFKKGSGTIRATYDNSGNIINTSEKYDNISLPASVRNSIWRRYEGYYIMRNSYELSYSNGRKTKAIYKVWLQRNGQNKRLKLHV</sequence>
<dbReference type="AlphaFoldDB" id="A0A918J3Y2"/>
<protein>
    <submittedName>
        <fullName evidence="1">Uncharacterized protein</fullName>
    </submittedName>
</protein>